<reference evidence="2 3" key="1">
    <citation type="submission" date="2016-08" db="EMBL/GenBank/DDBJ databases">
        <authorList>
            <person name="Seilhamer J.J."/>
        </authorList>
    </citation>
    <scope>NUCLEOTIDE SEQUENCE [LARGE SCALE GENOMIC DNA]</scope>
    <source>
        <strain evidence="2 3">DX4</strain>
    </source>
</reference>
<feature type="signal peptide" evidence="1">
    <location>
        <begin position="1"/>
        <end position="20"/>
    </location>
</feature>
<keyword evidence="3" id="KW-1185">Reference proteome</keyword>
<dbReference type="KEGG" id="psty:BFS30_21990"/>
<evidence type="ECO:0000313" key="2">
    <source>
        <dbReference type="EMBL" id="AOM79590.1"/>
    </source>
</evidence>
<gene>
    <name evidence="2" type="ORF">BFS30_21990</name>
</gene>
<proteinExistence type="predicted"/>
<organism evidence="2 3">
    <name type="scientific">Pedobacter steynii</name>
    <dbReference type="NCBI Taxonomy" id="430522"/>
    <lineage>
        <taxon>Bacteria</taxon>
        <taxon>Pseudomonadati</taxon>
        <taxon>Bacteroidota</taxon>
        <taxon>Sphingobacteriia</taxon>
        <taxon>Sphingobacteriales</taxon>
        <taxon>Sphingobacteriaceae</taxon>
        <taxon>Pedobacter</taxon>
    </lineage>
</organism>
<dbReference type="Proteomes" id="UP000094313">
    <property type="component" value="Chromosome"/>
</dbReference>
<accession>A0A1D7QLQ7</accession>
<protein>
    <recommendedName>
        <fullName evidence="4">Carboxypeptidase regulatory-like domain-containing protein</fullName>
    </recommendedName>
</protein>
<sequence length="140" mass="15127">MKKTIILSLLSVSISAAGYATPLTGSLIDQRTAFRAPVSSEKKISTDYNVRITLVDIYGNPVSGGTGLRGFWARNEATGEYYYPGGQEDEDKFEGLPAGTYTFGAYPGAWEGAVQKTVTLSNPEVGPDGYVVVQLTYWVE</sequence>
<evidence type="ECO:0008006" key="4">
    <source>
        <dbReference type="Google" id="ProtNLM"/>
    </source>
</evidence>
<evidence type="ECO:0000256" key="1">
    <source>
        <dbReference type="SAM" id="SignalP"/>
    </source>
</evidence>
<dbReference type="OrthoDB" id="1271033at2"/>
<name>A0A1D7QLQ7_9SPHI</name>
<feature type="chain" id="PRO_5009098836" description="Carboxypeptidase regulatory-like domain-containing protein" evidence="1">
    <location>
        <begin position="21"/>
        <end position="140"/>
    </location>
</feature>
<keyword evidence="1" id="KW-0732">Signal</keyword>
<dbReference type="EMBL" id="CP017141">
    <property type="protein sequence ID" value="AOM79590.1"/>
    <property type="molecule type" value="Genomic_DNA"/>
</dbReference>
<evidence type="ECO:0000313" key="3">
    <source>
        <dbReference type="Proteomes" id="UP000094313"/>
    </source>
</evidence>
<dbReference type="AlphaFoldDB" id="A0A1D7QLQ7"/>
<dbReference type="RefSeq" id="WP_069381252.1">
    <property type="nucleotide sequence ID" value="NZ_CP017141.1"/>
</dbReference>